<evidence type="ECO:0000313" key="3">
    <source>
        <dbReference type="Proteomes" id="UP000237105"/>
    </source>
</evidence>
<dbReference type="Proteomes" id="UP000237105">
    <property type="component" value="Unassembled WGS sequence"/>
</dbReference>
<dbReference type="Pfam" id="PF03140">
    <property type="entry name" value="DUF247"/>
    <property type="match status" value="1"/>
</dbReference>
<keyword evidence="3" id="KW-1185">Reference proteome</keyword>
<dbReference type="PANTHER" id="PTHR31170">
    <property type="entry name" value="BNAC04G53230D PROTEIN"/>
    <property type="match status" value="1"/>
</dbReference>
<organism evidence="2 3">
    <name type="scientific">Parasponia andersonii</name>
    <name type="common">Sponia andersonii</name>
    <dbReference type="NCBI Taxonomy" id="3476"/>
    <lineage>
        <taxon>Eukaryota</taxon>
        <taxon>Viridiplantae</taxon>
        <taxon>Streptophyta</taxon>
        <taxon>Embryophyta</taxon>
        <taxon>Tracheophyta</taxon>
        <taxon>Spermatophyta</taxon>
        <taxon>Magnoliopsida</taxon>
        <taxon>eudicotyledons</taxon>
        <taxon>Gunneridae</taxon>
        <taxon>Pentapetalae</taxon>
        <taxon>rosids</taxon>
        <taxon>fabids</taxon>
        <taxon>Rosales</taxon>
        <taxon>Cannabaceae</taxon>
        <taxon>Parasponia</taxon>
    </lineage>
</organism>
<dbReference type="InterPro" id="IPR004158">
    <property type="entry name" value="DUF247_pln"/>
</dbReference>
<proteinExistence type="predicted"/>
<protein>
    <submittedName>
        <fullName evidence="2">Uncharacterized protein</fullName>
    </submittedName>
</protein>
<reference evidence="3" key="1">
    <citation type="submission" date="2016-06" db="EMBL/GenBank/DDBJ databases">
        <title>Parallel loss of symbiosis genes in relatives of nitrogen-fixing non-legume Parasponia.</title>
        <authorList>
            <person name="Van Velzen R."/>
            <person name="Holmer R."/>
            <person name="Bu F."/>
            <person name="Rutten L."/>
            <person name="Van Zeijl A."/>
            <person name="Liu W."/>
            <person name="Santuari L."/>
            <person name="Cao Q."/>
            <person name="Sharma T."/>
            <person name="Shen D."/>
            <person name="Roswanjaya Y."/>
            <person name="Wardhani T."/>
            <person name="Kalhor M.S."/>
            <person name="Jansen J."/>
            <person name="Van den Hoogen J."/>
            <person name="Gungor B."/>
            <person name="Hartog M."/>
            <person name="Hontelez J."/>
            <person name="Verver J."/>
            <person name="Yang W.-C."/>
            <person name="Schijlen E."/>
            <person name="Repin R."/>
            <person name="Schilthuizen M."/>
            <person name="Schranz E."/>
            <person name="Heidstra R."/>
            <person name="Miyata K."/>
            <person name="Fedorova E."/>
            <person name="Kohlen W."/>
            <person name="Bisseling T."/>
            <person name="Smit S."/>
            <person name="Geurts R."/>
        </authorList>
    </citation>
    <scope>NUCLEOTIDE SEQUENCE [LARGE SCALE GENOMIC DNA]</scope>
    <source>
        <strain evidence="3">cv. WU1-14</strain>
    </source>
</reference>
<dbReference type="OrthoDB" id="2356035at2759"/>
<sequence>MNKSVRLTKTRDLDDTIAEVNRFYSGLWMVSVTRFVKMWRRTTWNFSEVLAALLFLLLVAFQAFCLVYECPRFSFKSNNNSGSAGHTEFSVSGDMWRTSGATTSFVKNIYTILEKDEELDVPICIFKVPRSLASSKPEAYPPQLQGLGPYHHLRPAVRQMQTYKLTEVKRFGKGFKNNKFEVLVAALKKFVGALCSQSDFSHNLVDSAGRRLSRDTALRDVMMLENQLPILVLKFILITDLNMIALRE</sequence>
<dbReference type="EMBL" id="JXTB01000093">
    <property type="protein sequence ID" value="PON64708.1"/>
    <property type="molecule type" value="Genomic_DNA"/>
</dbReference>
<evidence type="ECO:0000313" key="2">
    <source>
        <dbReference type="EMBL" id="PON64708.1"/>
    </source>
</evidence>
<accession>A0A2P5CUH0</accession>
<evidence type="ECO:0000256" key="1">
    <source>
        <dbReference type="SAM" id="Phobius"/>
    </source>
</evidence>
<feature type="transmembrane region" description="Helical" evidence="1">
    <location>
        <begin position="49"/>
        <end position="68"/>
    </location>
</feature>
<keyword evidence="1" id="KW-1133">Transmembrane helix</keyword>
<keyword evidence="1" id="KW-0472">Membrane</keyword>
<gene>
    <name evidence="2" type="ORF">PanWU01x14_121830</name>
</gene>
<name>A0A2P5CUH0_PARAD</name>
<keyword evidence="1" id="KW-0812">Transmembrane</keyword>
<dbReference type="PANTHER" id="PTHR31170:SF25">
    <property type="entry name" value="BNAA09G04570D PROTEIN"/>
    <property type="match status" value="1"/>
</dbReference>
<dbReference type="STRING" id="3476.A0A2P5CUH0"/>
<dbReference type="AlphaFoldDB" id="A0A2P5CUH0"/>
<comment type="caution">
    <text evidence="2">The sequence shown here is derived from an EMBL/GenBank/DDBJ whole genome shotgun (WGS) entry which is preliminary data.</text>
</comment>